<protein>
    <recommendedName>
        <fullName evidence="1">ELMO domain-containing protein</fullName>
    </recommendedName>
</protein>
<dbReference type="InterPro" id="IPR006912">
    <property type="entry name" value="Harbinger_derived_prot"/>
</dbReference>
<dbReference type="Gramene" id="Bo6g030640.1">
    <property type="protein sequence ID" value="Bo6g030640.1"/>
    <property type="gene ID" value="Bo6g030640"/>
</dbReference>
<dbReference type="EnsemblPlants" id="Bo6g030640.1">
    <property type="protein sequence ID" value="Bo6g030640.1"/>
    <property type="gene ID" value="Bo6g030640"/>
</dbReference>
<sequence length="377" mass="43267">MVLSPPSPKITSFSSSSNVDHVFSRFDSDLDLRQVTKGIQSRSLHLLSLDSKMILICFTEDRWFEPLHLQESLLLPLAVSSHRFHLSENQSAFDLLYCIAFKLMDQQWLSMSASYMEFNGMCHPAIERGKGSGNSRVGLGKKNHRFPILSSRRSLGDLNQDRIPICSRSLHTVLSCHPSFSADSLPNQLLVSHYYFEVITLTSFGAPGTMNHLNILDRSPVFDDIINGIAPEVNFYVNGREYNFAYYLTDGIYPEWATFIKPIRLLQSPKDSLFAKTQERHRKDVERAFGVLQARFAVIKNPSNLWDKSKIANIMRACIILHNMIVEDERDSYTSMTLPRLNTKKMWILHFPSRCLRLFSIQLIVEQEFGIDQIIEN</sequence>
<dbReference type="PANTHER" id="PTHR47150:SF5">
    <property type="entry name" value="OS07G0546750 PROTEIN"/>
    <property type="match status" value="1"/>
</dbReference>
<organism evidence="2 3">
    <name type="scientific">Brassica oleracea var. oleracea</name>
    <dbReference type="NCBI Taxonomy" id="109376"/>
    <lineage>
        <taxon>Eukaryota</taxon>
        <taxon>Viridiplantae</taxon>
        <taxon>Streptophyta</taxon>
        <taxon>Embryophyta</taxon>
        <taxon>Tracheophyta</taxon>
        <taxon>Spermatophyta</taxon>
        <taxon>Magnoliopsida</taxon>
        <taxon>eudicotyledons</taxon>
        <taxon>Gunneridae</taxon>
        <taxon>Pentapetalae</taxon>
        <taxon>rosids</taxon>
        <taxon>malvids</taxon>
        <taxon>Brassicales</taxon>
        <taxon>Brassicaceae</taxon>
        <taxon>Brassiceae</taxon>
        <taxon>Brassica</taxon>
    </lineage>
</organism>
<feature type="domain" description="ELMO" evidence="1">
    <location>
        <begin position="85"/>
        <end position="119"/>
    </location>
</feature>
<evidence type="ECO:0000259" key="1">
    <source>
        <dbReference type="Pfam" id="PF04727"/>
    </source>
</evidence>
<reference evidence="2 3" key="1">
    <citation type="journal article" date="2014" name="Genome Biol.">
        <title>Transcriptome and methylome profiling reveals relics of genome dominance in the mesopolyploid Brassica oleracea.</title>
        <authorList>
            <person name="Parkin I.A."/>
            <person name="Koh C."/>
            <person name="Tang H."/>
            <person name="Robinson S.J."/>
            <person name="Kagale S."/>
            <person name="Clarke W.E."/>
            <person name="Town C.D."/>
            <person name="Nixon J."/>
            <person name="Krishnakumar V."/>
            <person name="Bidwell S.L."/>
            <person name="Denoeud F."/>
            <person name="Belcram H."/>
            <person name="Links M.G."/>
            <person name="Just J."/>
            <person name="Clarke C."/>
            <person name="Bender T."/>
            <person name="Huebert T."/>
            <person name="Mason A.S."/>
            <person name="Pires J.C."/>
            <person name="Barker G."/>
            <person name="Moore J."/>
            <person name="Walley P.G."/>
            <person name="Manoli S."/>
            <person name="Batley J."/>
            <person name="Edwards D."/>
            <person name="Nelson M.N."/>
            <person name="Wang X."/>
            <person name="Paterson A.H."/>
            <person name="King G."/>
            <person name="Bancroft I."/>
            <person name="Chalhoub B."/>
            <person name="Sharpe A.G."/>
        </authorList>
    </citation>
    <scope>NUCLEOTIDE SEQUENCE</scope>
    <source>
        <strain evidence="2 3">cv. TO1000</strain>
    </source>
</reference>
<accession>A0A0D3CQG6</accession>
<dbReference type="PANTHER" id="PTHR47150">
    <property type="entry name" value="OS12G0169200 PROTEIN"/>
    <property type="match status" value="1"/>
</dbReference>
<evidence type="ECO:0000313" key="2">
    <source>
        <dbReference type="EnsemblPlants" id="Bo6g030640.1"/>
    </source>
</evidence>
<dbReference type="eggNOG" id="KOG2998">
    <property type="taxonomic scope" value="Eukaryota"/>
</dbReference>
<evidence type="ECO:0000313" key="3">
    <source>
        <dbReference type="Proteomes" id="UP000032141"/>
    </source>
</evidence>
<proteinExistence type="predicted"/>
<keyword evidence="3" id="KW-1185">Reference proteome</keyword>
<name>A0A0D3CQG6_BRAOL</name>
<dbReference type="HOGENOM" id="CLU_734362_0_0_1"/>
<reference evidence="2" key="2">
    <citation type="submission" date="2015-03" db="UniProtKB">
        <authorList>
            <consortium name="EnsemblPlants"/>
        </authorList>
    </citation>
    <scope>IDENTIFICATION</scope>
</reference>
<dbReference type="Pfam" id="PF04827">
    <property type="entry name" value="Plant_tran"/>
    <property type="match status" value="1"/>
</dbReference>
<dbReference type="Pfam" id="PF04727">
    <property type="entry name" value="ELMO_CED12"/>
    <property type="match status" value="1"/>
</dbReference>
<dbReference type="Proteomes" id="UP000032141">
    <property type="component" value="Chromosome C6"/>
</dbReference>
<dbReference type="InterPro" id="IPR006816">
    <property type="entry name" value="ELMO_dom"/>
</dbReference>
<dbReference type="AlphaFoldDB" id="A0A0D3CQG6"/>